<proteinExistence type="predicted"/>
<dbReference type="PANTHER" id="PTHR36932">
    <property type="entry name" value="CAPSULAR POLYSACCHARIDE BIOSYNTHESIS PROTEIN"/>
    <property type="match status" value="1"/>
</dbReference>
<evidence type="ECO:0000313" key="2">
    <source>
        <dbReference type="Proteomes" id="UP000662914"/>
    </source>
</evidence>
<dbReference type="EMBL" id="AP021857">
    <property type="protein sequence ID" value="BBO19729.1"/>
    <property type="molecule type" value="Genomic_DNA"/>
</dbReference>
<evidence type="ECO:0000313" key="1">
    <source>
        <dbReference type="EMBL" id="BBO19729.1"/>
    </source>
</evidence>
<dbReference type="Gene3D" id="3.40.50.12780">
    <property type="entry name" value="N-terminal domain of ligase-like"/>
    <property type="match status" value="1"/>
</dbReference>
<accession>A0A809QWE1</accession>
<reference evidence="1" key="1">
    <citation type="journal article" name="DNA Res.">
        <title>The physiological potential of anammox bacteria as revealed by their core genome structure.</title>
        <authorList>
            <person name="Okubo T."/>
            <person name="Toyoda A."/>
            <person name="Fukuhara K."/>
            <person name="Uchiyama I."/>
            <person name="Harigaya Y."/>
            <person name="Kuroiwa M."/>
            <person name="Suzuki T."/>
            <person name="Murakami Y."/>
            <person name="Suwa Y."/>
            <person name="Takami H."/>
        </authorList>
    </citation>
    <scope>NUCLEOTIDE SEQUENCE</scope>
    <source>
        <strain evidence="1">317325-3</strain>
    </source>
</reference>
<sequence>MSDPRRQAVAAEPVVRGVVAGIGWPGVPSDPGAHLAALLFQLERSQWLPEERLRERQLDQLRHLLRHARSTVPHYAEPLCDIDVDHLDWATFEALPLLSRKALQDNFASLRSSAVPPGHGAVVEGQSSGSTGMPVRFLQTGAAQLFWNVLTLREHLWQERDFSGKLPAIRIKVQEGRWPDWGLPAAALFRTGPGATLNVRTDVERQLDWLVREDPDYLITHASNLQALAELSLRRGVRLPRLRQARSYSEALRPDLREAVRAAWGVEVADGYSCEEAGYIALQCPRHEHYHVQSENLLVEILDEAGRPCVPGETGRVVLTPLHNFAMPLIRYEIGDYAEVGSPCDCGRGLPVISRIHGRRRNMIVLPDGRRHWPSFPSASWLAVAPVRQFQIIQHDPAGLEVAYVMERALTEGEKQRLEAAFSERLGHRFIFRWNRVEAIVRGEGGKHEDFISRLD</sequence>
<dbReference type="Proteomes" id="UP000662914">
    <property type="component" value="Chromosome"/>
</dbReference>
<dbReference type="KEGG" id="ddz:DSYM_04280"/>
<gene>
    <name evidence="1" type="ORF">DSYM_04280</name>
</gene>
<name>A0A809QWE1_9PROT</name>
<keyword evidence="1" id="KW-0436">Ligase</keyword>
<dbReference type="GO" id="GO:0016874">
    <property type="term" value="F:ligase activity"/>
    <property type="evidence" value="ECO:0007669"/>
    <property type="project" value="UniProtKB-KW"/>
</dbReference>
<dbReference type="SUPFAM" id="SSF56801">
    <property type="entry name" value="Acetyl-CoA synthetase-like"/>
    <property type="match status" value="1"/>
</dbReference>
<dbReference type="PANTHER" id="PTHR36932:SF1">
    <property type="entry name" value="CAPSULAR POLYSACCHARIDE BIOSYNTHESIS PROTEIN"/>
    <property type="match status" value="1"/>
</dbReference>
<protein>
    <submittedName>
        <fullName evidence="1">Phenylacetate-coenzyme A ligase paaK</fullName>
    </submittedName>
</protein>
<organism evidence="1 2">
    <name type="scientific">Candidatus Desulfobacillus denitrificans</name>
    <dbReference type="NCBI Taxonomy" id="2608985"/>
    <lineage>
        <taxon>Bacteria</taxon>
        <taxon>Pseudomonadati</taxon>
        <taxon>Pseudomonadota</taxon>
        <taxon>Betaproteobacteria</taxon>
        <taxon>Candidatus Desulfobacillus</taxon>
    </lineage>
</organism>
<dbReference type="InterPro" id="IPR053158">
    <property type="entry name" value="CapK_Type1_Caps_Biosynth"/>
</dbReference>
<dbReference type="AlphaFoldDB" id="A0A809QWE1"/>
<dbReference type="InterPro" id="IPR042099">
    <property type="entry name" value="ANL_N_sf"/>
</dbReference>